<evidence type="ECO:0000313" key="4">
    <source>
        <dbReference type="Proteomes" id="UP000034841"/>
    </source>
</evidence>
<dbReference type="PANTHER" id="PTHR10300:SF14">
    <property type="entry name" value="PROTEIN SARAH"/>
    <property type="match status" value="1"/>
</dbReference>
<name>A0A0F8DIL8_CERFI</name>
<dbReference type="GO" id="GO:0005737">
    <property type="term" value="C:cytoplasm"/>
    <property type="evidence" value="ECO:0007669"/>
    <property type="project" value="TreeGrafter"/>
</dbReference>
<feature type="region of interest" description="Disordered" evidence="2">
    <location>
        <begin position="1"/>
        <end position="22"/>
    </location>
</feature>
<dbReference type="FunFam" id="3.30.70.330:FF:000503">
    <property type="entry name" value="Calcineurin binding protein, putative"/>
    <property type="match status" value="1"/>
</dbReference>
<dbReference type="InterPro" id="IPR035979">
    <property type="entry name" value="RBD_domain_sf"/>
</dbReference>
<evidence type="ECO:0000256" key="1">
    <source>
        <dbReference type="ARBA" id="ARBA00008209"/>
    </source>
</evidence>
<comment type="similarity">
    <text evidence="1">Belongs to the RCAN family.</text>
</comment>
<gene>
    <name evidence="3" type="primary">rcn-1</name>
    <name evidence="3" type="ORF">CFO_g1886</name>
</gene>
<protein>
    <submittedName>
        <fullName evidence="3">Calcipressin-like protein</fullName>
    </submittedName>
</protein>
<dbReference type="EMBL" id="LBBL01000079">
    <property type="protein sequence ID" value="KKF95759.1"/>
    <property type="molecule type" value="Genomic_DNA"/>
</dbReference>
<proteinExistence type="inferred from homology"/>
<dbReference type="Gene3D" id="3.30.70.330">
    <property type="match status" value="1"/>
</dbReference>
<dbReference type="Proteomes" id="UP000034841">
    <property type="component" value="Unassembled WGS sequence"/>
</dbReference>
<dbReference type="OrthoDB" id="17212at2759"/>
<dbReference type="GO" id="GO:0005634">
    <property type="term" value="C:nucleus"/>
    <property type="evidence" value="ECO:0007669"/>
    <property type="project" value="TreeGrafter"/>
</dbReference>
<evidence type="ECO:0000313" key="3">
    <source>
        <dbReference type="EMBL" id="KKF95759.1"/>
    </source>
</evidence>
<dbReference type="GO" id="GO:0019722">
    <property type="term" value="P:calcium-mediated signaling"/>
    <property type="evidence" value="ECO:0007669"/>
    <property type="project" value="InterPro"/>
</dbReference>
<sequence length="270" mass="29797">MISASTSSSPAGSKLSSRRGSSNLSIDLSCIPTMAQPTPITNTLLITNLDDPAIFNPQNLMHIRSLIEKSAQINTWSPLRSFRRIVVSFKTTEDAQKVRHLWDGESILGHRTRVFFGQETPVGQPRDEHLTLPDAGKLFFISPPPSPPMGWEMRLEDAPNKQVHADDLADALAKLNQSAPGPSDALLDSPISPVDISMENNAQNEAGVPRMRSRSSTLIWHPEQHGHSPDKMLPCIAVEDTTGEQDLDDFFKTKPILAHTMRPPVELMNN</sequence>
<dbReference type="GO" id="GO:0003676">
    <property type="term" value="F:nucleic acid binding"/>
    <property type="evidence" value="ECO:0007669"/>
    <property type="project" value="InterPro"/>
</dbReference>
<keyword evidence="4" id="KW-1185">Reference proteome</keyword>
<dbReference type="SUPFAM" id="SSF54928">
    <property type="entry name" value="RNA-binding domain, RBD"/>
    <property type="match status" value="1"/>
</dbReference>
<dbReference type="AlphaFoldDB" id="A0A0F8DIL8"/>
<accession>A0A0F8DIL8</accession>
<dbReference type="InterPro" id="IPR012677">
    <property type="entry name" value="Nucleotide-bd_a/b_plait_sf"/>
</dbReference>
<dbReference type="PANTHER" id="PTHR10300">
    <property type="entry name" value="CALCIPRESSIN"/>
    <property type="match status" value="1"/>
</dbReference>
<evidence type="ECO:0000256" key="2">
    <source>
        <dbReference type="SAM" id="MobiDB-lite"/>
    </source>
</evidence>
<organism evidence="3 4">
    <name type="scientific">Ceratocystis fimbriata f. sp. platani</name>
    <dbReference type="NCBI Taxonomy" id="88771"/>
    <lineage>
        <taxon>Eukaryota</taxon>
        <taxon>Fungi</taxon>
        <taxon>Dikarya</taxon>
        <taxon>Ascomycota</taxon>
        <taxon>Pezizomycotina</taxon>
        <taxon>Sordariomycetes</taxon>
        <taxon>Hypocreomycetidae</taxon>
        <taxon>Microascales</taxon>
        <taxon>Ceratocystidaceae</taxon>
        <taxon>Ceratocystis</taxon>
    </lineage>
</organism>
<dbReference type="Pfam" id="PF04847">
    <property type="entry name" value="Calcipressin"/>
    <property type="match status" value="1"/>
</dbReference>
<dbReference type="InterPro" id="IPR006931">
    <property type="entry name" value="Calcipressin"/>
</dbReference>
<comment type="caution">
    <text evidence="3">The sequence shown here is derived from an EMBL/GenBank/DDBJ whole genome shotgun (WGS) entry which is preliminary data.</text>
</comment>
<dbReference type="GO" id="GO:0008597">
    <property type="term" value="F:calcium-dependent protein serine/threonine phosphatase regulator activity"/>
    <property type="evidence" value="ECO:0007669"/>
    <property type="project" value="TreeGrafter"/>
</dbReference>
<feature type="compositionally biased region" description="Low complexity" evidence="2">
    <location>
        <begin position="1"/>
        <end position="15"/>
    </location>
</feature>
<reference evidence="3 4" key="1">
    <citation type="submission" date="2015-04" db="EMBL/GenBank/DDBJ databases">
        <title>Genome sequence of Ceratocystis platani, a major pathogen of plane trees.</title>
        <authorList>
            <person name="Belbahri L."/>
        </authorList>
    </citation>
    <scope>NUCLEOTIDE SEQUENCE [LARGE SCALE GENOMIC DNA]</scope>
    <source>
        <strain evidence="3 4">CFO</strain>
    </source>
</reference>